<reference evidence="6" key="1">
    <citation type="submission" date="2012-09" db="EMBL/GenBank/DDBJ databases">
        <authorList>
            <person name="Weinstock G."/>
            <person name="Sodergren E."/>
            <person name="Clifton S."/>
            <person name="Fulton L."/>
            <person name="Fulton B."/>
            <person name="Courtney L."/>
            <person name="Fronick C."/>
            <person name="Harrison M."/>
            <person name="Strong C."/>
            <person name="Farmer C."/>
            <person name="Delehaunty K."/>
            <person name="Markovic C."/>
            <person name="Hall O."/>
            <person name="Minx P."/>
            <person name="Tomlinson C."/>
            <person name="Mitreva M."/>
            <person name="Nelson J."/>
            <person name="Hou S."/>
            <person name="Wollam A."/>
            <person name="Pepin K.H."/>
            <person name="Johnson M."/>
            <person name="Bhonagiri V."/>
            <person name="Nash W.E."/>
            <person name="Suruliraj S."/>
            <person name="Warren W."/>
            <person name="Chinwalla A."/>
            <person name="Mardis E.R."/>
            <person name="Wilson R.K."/>
        </authorList>
    </citation>
    <scope>NUCLEOTIDE SEQUENCE [LARGE SCALE GENOMIC DNA]</scope>
    <source>
        <strain evidence="6">OS1</strain>
    </source>
</reference>
<gene>
    <name evidence="5" type="ORF">HMPREF1705_03004</name>
</gene>
<dbReference type="NCBIfam" id="TIGR00072">
    <property type="entry name" value="hydrog_prot"/>
    <property type="match status" value="1"/>
</dbReference>
<dbReference type="EMBL" id="ACJX03000001">
    <property type="protein sequence ID" value="KRT35755.1"/>
    <property type="molecule type" value="Genomic_DNA"/>
</dbReference>
<dbReference type="GO" id="GO:0016485">
    <property type="term" value="P:protein processing"/>
    <property type="evidence" value="ECO:0007669"/>
    <property type="project" value="TreeGrafter"/>
</dbReference>
<dbReference type="OrthoDB" id="1723372at2"/>
<organism evidence="5 6">
    <name type="scientific">Acetomicrobium hydrogeniformans ATCC BAA-1850</name>
    <dbReference type="NCBI Taxonomy" id="592015"/>
    <lineage>
        <taxon>Bacteria</taxon>
        <taxon>Thermotogati</taxon>
        <taxon>Synergistota</taxon>
        <taxon>Synergistia</taxon>
        <taxon>Synergistales</taxon>
        <taxon>Acetomicrobiaceae</taxon>
        <taxon>Acetomicrobium</taxon>
    </lineage>
</organism>
<dbReference type="PANTHER" id="PTHR30302">
    <property type="entry name" value="HYDROGENASE 1 MATURATION PROTEASE"/>
    <property type="match status" value="1"/>
</dbReference>
<dbReference type="GO" id="GO:0004190">
    <property type="term" value="F:aspartic-type endopeptidase activity"/>
    <property type="evidence" value="ECO:0007669"/>
    <property type="project" value="UniProtKB-KW"/>
</dbReference>
<keyword evidence="3" id="KW-0064">Aspartyl protease</keyword>
<dbReference type="InterPro" id="IPR000671">
    <property type="entry name" value="Peptidase_A31"/>
</dbReference>
<evidence type="ECO:0000256" key="3">
    <source>
        <dbReference type="ARBA" id="ARBA00022750"/>
    </source>
</evidence>
<accession>A0A0T5XBL8</accession>
<dbReference type="Pfam" id="PF01750">
    <property type="entry name" value="HycI"/>
    <property type="match status" value="1"/>
</dbReference>
<dbReference type="InterPro" id="IPR023430">
    <property type="entry name" value="Pept_HybD-like_dom_sf"/>
</dbReference>
<dbReference type="GO" id="GO:0008047">
    <property type="term" value="F:enzyme activator activity"/>
    <property type="evidence" value="ECO:0007669"/>
    <property type="project" value="InterPro"/>
</dbReference>
<dbReference type="Gene3D" id="3.40.50.1450">
    <property type="entry name" value="HybD-like"/>
    <property type="match status" value="1"/>
</dbReference>
<dbReference type="Proteomes" id="UP000005273">
    <property type="component" value="Unassembled WGS sequence"/>
</dbReference>
<evidence type="ECO:0000313" key="5">
    <source>
        <dbReference type="EMBL" id="KRT35755.1"/>
    </source>
</evidence>
<name>A0A0T5XBL8_9BACT</name>
<evidence type="ECO:0000313" key="6">
    <source>
        <dbReference type="Proteomes" id="UP000005273"/>
    </source>
</evidence>
<proteinExistence type="inferred from homology"/>
<dbReference type="AlphaFoldDB" id="A0A0T5XBL8"/>
<evidence type="ECO:0000256" key="1">
    <source>
        <dbReference type="ARBA" id="ARBA00006814"/>
    </source>
</evidence>
<sequence>MVVSVKTKTHVWGIGNSILGDDGVGIYVARMLKRLSPPGFEIVICESVPENFAPLLKRKKPKHLVIVDAAQMNLPPGCIRRLPLDESTGHSEMTHGISILPLLNYYDLSCLVTTIGIQPKTLDFSTELSTPLRKAAKKVAKIILRSKYDEIPFLTS</sequence>
<dbReference type="SUPFAM" id="SSF53163">
    <property type="entry name" value="HybD-like"/>
    <property type="match status" value="1"/>
</dbReference>
<evidence type="ECO:0000256" key="2">
    <source>
        <dbReference type="ARBA" id="ARBA00022670"/>
    </source>
</evidence>
<dbReference type="PRINTS" id="PR00446">
    <property type="entry name" value="HYDRGNUPTAKE"/>
</dbReference>
<keyword evidence="6" id="KW-1185">Reference proteome</keyword>
<keyword evidence="2" id="KW-0645">Protease</keyword>
<keyword evidence="4" id="KW-0378">Hydrolase</keyword>
<dbReference type="STRING" id="592015.HMPREF1705_03004"/>
<comment type="caution">
    <text evidence="5">The sequence shown here is derived from an EMBL/GenBank/DDBJ whole genome shotgun (WGS) entry which is preliminary data.</text>
</comment>
<dbReference type="PANTHER" id="PTHR30302:SF1">
    <property type="entry name" value="HYDROGENASE 2 MATURATION PROTEASE"/>
    <property type="match status" value="1"/>
</dbReference>
<protein>
    <submittedName>
        <fullName evidence="5">Putative hydrogenase maturation peptidase HycI</fullName>
    </submittedName>
</protein>
<comment type="similarity">
    <text evidence="1">Belongs to the peptidase A31 family.</text>
</comment>
<dbReference type="eggNOG" id="COG0680">
    <property type="taxonomic scope" value="Bacteria"/>
</dbReference>
<evidence type="ECO:0000256" key="4">
    <source>
        <dbReference type="ARBA" id="ARBA00022801"/>
    </source>
</evidence>